<evidence type="ECO:0000313" key="2">
    <source>
        <dbReference type="EMBL" id="ORY47467.1"/>
    </source>
</evidence>
<reference evidence="2 3" key="1">
    <citation type="submission" date="2016-07" db="EMBL/GenBank/DDBJ databases">
        <title>Pervasive Adenine N6-methylation of Active Genes in Fungi.</title>
        <authorList>
            <consortium name="DOE Joint Genome Institute"/>
            <person name="Mondo S.J."/>
            <person name="Dannebaum R.O."/>
            <person name="Kuo R.C."/>
            <person name="Labutti K."/>
            <person name="Haridas S."/>
            <person name="Kuo A."/>
            <person name="Salamov A."/>
            <person name="Ahrendt S.R."/>
            <person name="Lipzen A."/>
            <person name="Sullivan W."/>
            <person name="Andreopoulos W.B."/>
            <person name="Clum A."/>
            <person name="Lindquist E."/>
            <person name="Daum C."/>
            <person name="Ramamoorthy G.K."/>
            <person name="Gryganskyi A."/>
            <person name="Culley D."/>
            <person name="Magnuson J.K."/>
            <person name="James T.Y."/>
            <person name="O'Malley M.A."/>
            <person name="Stajich J.E."/>
            <person name="Spatafora J.W."/>
            <person name="Visel A."/>
            <person name="Grigoriev I.V."/>
        </authorList>
    </citation>
    <scope>NUCLEOTIDE SEQUENCE [LARGE SCALE GENOMIC DNA]</scope>
    <source>
        <strain evidence="2 3">JEL800</strain>
    </source>
</reference>
<protein>
    <submittedName>
        <fullName evidence="2">Uncharacterized protein</fullName>
    </submittedName>
</protein>
<keyword evidence="1" id="KW-0812">Transmembrane</keyword>
<feature type="transmembrane region" description="Helical" evidence="1">
    <location>
        <begin position="97"/>
        <end position="118"/>
    </location>
</feature>
<comment type="caution">
    <text evidence="2">The sequence shown here is derived from an EMBL/GenBank/DDBJ whole genome shotgun (WGS) entry which is preliminary data.</text>
</comment>
<feature type="transmembrane region" description="Helical" evidence="1">
    <location>
        <begin position="37"/>
        <end position="57"/>
    </location>
</feature>
<keyword evidence="1" id="KW-1133">Transmembrane helix</keyword>
<keyword evidence="3" id="KW-1185">Reference proteome</keyword>
<dbReference type="AlphaFoldDB" id="A0A1Y2CKH7"/>
<dbReference type="Proteomes" id="UP000193642">
    <property type="component" value="Unassembled WGS sequence"/>
</dbReference>
<evidence type="ECO:0000256" key="1">
    <source>
        <dbReference type="SAM" id="Phobius"/>
    </source>
</evidence>
<proteinExistence type="predicted"/>
<name>A0A1Y2CKH7_9FUNG</name>
<dbReference type="OrthoDB" id="10301877at2759"/>
<evidence type="ECO:0000313" key="3">
    <source>
        <dbReference type="Proteomes" id="UP000193642"/>
    </source>
</evidence>
<accession>A0A1Y2CKH7</accession>
<keyword evidence="1" id="KW-0472">Membrane</keyword>
<feature type="transmembrane region" description="Helical" evidence="1">
    <location>
        <begin position="64"/>
        <end position="85"/>
    </location>
</feature>
<feature type="transmembrane region" description="Helical" evidence="1">
    <location>
        <begin position="7"/>
        <end position="31"/>
    </location>
</feature>
<organism evidence="2 3">
    <name type="scientific">Rhizoclosmatium globosum</name>
    <dbReference type="NCBI Taxonomy" id="329046"/>
    <lineage>
        <taxon>Eukaryota</taxon>
        <taxon>Fungi</taxon>
        <taxon>Fungi incertae sedis</taxon>
        <taxon>Chytridiomycota</taxon>
        <taxon>Chytridiomycota incertae sedis</taxon>
        <taxon>Chytridiomycetes</taxon>
        <taxon>Chytridiales</taxon>
        <taxon>Chytriomycetaceae</taxon>
        <taxon>Rhizoclosmatium</taxon>
    </lineage>
</organism>
<gene>
    <name evidence="2" type="ORF">BCR33DRAFT_848793</name>
</gene>
<dbReference type="EMBL" id="MCGO01000014">
    <property type="protein sequence ID" value="ORY47467.1"/>
    <property type="molecule type" value="Genomic_DNA"/>
</dbReference>
<sequence>MKLPQLTLVSAIIALIGWILLVIGIVLVGGVQNVTGFYLAYFAVLIAYIIAAEVGYVKMNRIGIVGLSAVGFSWIVGFCDTGVQYSKVSGLSSNVQSGYGLIAAGSILMSMPFIYWIWAYGEPSSKKTGYV</sequence>